<dbReference type="InterPro" id="IPR051266">
    <property type="entry name" value="CLCR"/>
</dbReference>
<organism evidence="3 4">
    <name type="scientific">Archangium gephyra</name>
    <dbReference type="NCBI Taxonomy" id="48"/>
    <lineage>
        <taxon>Bacteria</taxon>
        <taxon>Pseudomonadati</taxon>
        <taxon>Myxococcota</taxon>
        <taxon>Myxococcia</taxon>
        <taxon>Myxococcales</taxon>
        <taxon>Cystobacterineae</taxon>
        <taxon>Archangiaceae</taxon>
        <taxon>Archangium</taxon>
    </lineage>
</organism>
<evidence type="ECO:0000259" key="2">
    <source>
        <dbReference type="PROSITE" id="PS50234"/>
    </source>
</evidence>
<name>A0A2W5TPN9_9BACT</name>
<feature type="signal peptide" evidence="1">
    <location>
        <begin position="1"/>
        <end position="23"/>
    </location>
</feature>
<evidence type="ECO:0000256" key="1">
    <source>
        <dbReference type="SAM" id="SignalP"/>
    </source>
</evidence>
<gene>
    <name evidence="3" type="ORF">DI536_13550</name>
</gene>
<dbReference type="InterPro" id="IPR002035">
    <property type="entry name" value="VWF_A"/>
</dbReference>
<dbReference type="PANTHER" id="PTHR10579">
    <property type="entry name" value="CALCIUM-ACTIVATED CHLORIDE CHANNEL REGULATOR"/>
    <property type="match status" value="1"/>
</dbReference>
<feature type="chain" id="PRO_5016071056" description="VWFA domain-containing protein" evidence="1">
    <location>
        <begin position="24"/>
        <end position="450"/>
    </location>
</feature>
<dbReference type="EMBL" id="QFQP01000010">
    <property type="protein sequence ID" value="PZR13305.1"/>
    <property type="molecule type" value="Genomic_DNA"/>
</dbReference>
<dbReference type="AlphaFoldDB" id="A0A2W5TPN9"/>
<dbReference type="Proteomes" id="UP000249061">
    <property type="component" value="Unassembled WGS sequence"/>
</dbReference>
<protein>
    <recommendedName>
        <fullName evidence="2">VWFA domain-containing protein</fullName>
    </recommendedName>
</protein>
<dbReference type="PROSITE" id="PS50234">
    <property type="entry name" value="VWFA"/>
    <property type="match status" value="1"/>
</dbReference>
<accession>A0A2W5TPN9</accession>
<proteinExistence type="predicted"/>
<evidence type="ECO:0000313" key="3">
    <source>
        <dbReference type="EMBL" id="PZR13305.1"/>
    </source>
</evidence>
<sequence>MNRLSLFLSSAAVLSAAALLAVATKPGPLTPKHPAAASSHSGALTIDGKLSHSVVHMDGSELYAEYTVRLDDETTPTADQPISMALVLDRSGSMSGAKLEDARRAAHRFVELLDGRDELAFITFSDQVESTELLKMTDANKVTVHGAIDAVTASGATYLSGGIERGTSALAMARGARRMVVVSDGQPTVGAVDEPALVSLVGRAHDGSITVTALGVGAEYDGLLMQHLAERGGGMYGYLRDATALEDVLGKEVAAARSARVRNVELVLESRDLQVVEVPGRHVRNTVDGAVLHLADLRPGAPTRVLVRLQSRRSAPESELGLKATLRWRPLEGESQSSAITVSTRTVDDTDLVVTRREESLWAKGVSAAGSMRMVAAAAAWERGDYAGASNLLDNAKSLFGMSADALAGQSEVDTMRRDFGNASGSERKELSRKLEKKKLLNFGRENEGY</sequence>
<comment type="caution">
    <text evidence="3">The sequence shown here is derived from an EMBL/GenBank/DDBJ whole genome shotgun (WGS) entry which is preliminary data.</text>
</comment>
<evidence type="ECO:0000313" key="4">
    <source>
        <dbReference type="Proteomes" id="UP000249061"/>
    </source>
</evidence>
<dbReference type="SUPFAM" id="SSF53300">
    <property type="entry name" value="vWA-like"/>
    <property type="match status" value="1"/>
</dbReference>
<dbReference type="PANTHER" id="PTHR10579:SF43">
    <property type="entry name" value="ZINC FINGER (C3HC4-TYPE RING FINGER) FAMILY PROTEIN"/>
    <property type="match status" value="1"/>
</dbReference>
<dbReference type="SMART" id="SM00327">
    <property type="entry name" value="VWA"/>
    <property type="match status" value="1"/>
</dbReference>
<reference evidence="3 4" key="1">
    <citation type="submission" date="2017-08" db="EMBL/GenBank/DDBJ databases">
        <title>Infants hospitalized years apart are colonized by the same room-sourced microbial strains.</title>
        <authorList>
            <person name="Brooks B."/>
            <person name="Olm M.R."/>
            <person name="Firek B.A."/>
            <person name="Baker R."/>
            <person name="Thomas B.C."/>
            <person name="Morowitz M.J."/>
            <person name="Banfield J.F."/>
        </authorList>
    </citation>
    <scope>NUCLEOTIDE SEQUENCE [LARGE SCALE GENOMIC DNA]</scope>
    <source>
        <strain evidence="3">S2_003_000_R2_14</strain>
    </source>
</reference>
<dbReference type="Gene3D" id="3.40.50.410">
    <property type="entry name" value="von Willebrand factor, type A domain"/>
    <property type="match status" value="1"/>
</dbReference>
<dbReference type="Pfam" id="PF00092">
    <property type="entry name" value="VWA"/>
    <property type="match status" value="1"/>
</dbReference>
<dbReference type="InterPro" id="IPR036465">
    <property type="entry name" value="vWFA_dom_sf"/>
</dbReference>
<keyword evidence="1" id="KW-0732">Signal</keyword>
<feature type="domain" description="VWFA" evidence="2">
    <location>
        <begin position="83"/>
        <end position="253"/>
    </location>
</feature>